<protein>
    <submittedName>
        <fullName evidence="2">DUF4214 domain-containing protein</fullName>
    </submittedName>
</protein>
<reference evidence="2 3" key="1">
    <citation type="submission" date="2019-10" db="EMBL/GenBank/DDBJ databases">
        <title>Evaluation of single-gene subtyping targets for Pseudomonas.</title>
        <authorList>
            <person name="Reichler S.J."/>
            <person name="Orsi R.H."/>
            <person name="Wiedmann M."/>
            <person name="Martin N.H."/>
            <person name="Murphy S.I."/>
        </authorList>
    </citation>
    <scope>NUCLEOTIDE SEQUENCE [LARGE SCALE GENOMIC DNA]</scope>
    <source>
        <strain evidence="2 3">FSL R10-1637</strain>
    </source>
</reference>
<evidence type="ECO:0000313" key="3">
    <source>
        <dbReference type="Proteomes" id="UP000478064"/>
    </source>
</evidence>
<dbReference type="Pfam" id="PF13946">
    <property type="entry name" value="DUF4214"/>
    <property type="match status" value="1"/>
</dbReference>
<dbReference type="RefSeq" id="WP_153375839.1">
    <property type="nucleotide sequence ID" value="NZ_WIVU01000086.1"/>
</dbReference>
<evidence type="ECO:0000313" key="2">
    <source>
        <dbReference type="EMBL" id="MQU09033.1"/>
    </source>
</evidence>
<comment type="caution">
    <text evidence="2">The sequence shown here is derived from an EMBL/GenBank/DDBJ whole genome shotgun (WGS) entry which is preliminary data.</text>
</comment>
<gene>
    <name evidence="2" type="ORF">GHO27_25600</name>
</gene>
<accession>A0A6L5I0H1</accession>
<dbReference type="AlphaFoldDB" id="A0A6L5I0H1"/>
<dbReference type="InterPro" id="IPR025282">
    <property type="entry name" value="DUF4214"/>
</dbReference>
<proteinExistence type="predicted"/>
<evidence type="ECO:0000259" key="1">
    <source>
        <dbReference type="Pfam" id="PF13946"/>
    </source>
</evidence>
<sequence>MATQAQLAAVQQLYVGYLGRAADSAGQQFWANAIANGTATIASVATGFTLSAEYKAAYGGLTTDALVEKVYNNVLGRTPDAEGKAFWVAALANGKVTADTLVATIVTNLGALDQQTINNKVFVAQTYTDTAGASYNVDAGTASIVGVDSTAASVAAATAKIANGSLPGQVPALALINAADAAVADRVAYETANKAAVDKIAADLKLTVADGTAFKTELADVVKASTDARALNVNGGTDTTTVLTTKASDAAAKTAADYAALNAAGKAKADAYVAAFKAEAALKAANPADVAGVKAGLAADTKFDSTVIGNAAKVDASIKDAGTLYSFYTNGTTTADQRAAIDTALKDVPYFVTFKATAVVDSAKNVAGQAVIETKAAVDAAGTYSADYLIQAGVEKTLANAKAADAIVTAAKAQADAYAVKTTAEKTATDAVTNFKADGVKLHALDGKGDAGTADAVGTTTKDVFYFADKAVAADPTKDFAITKFAAGDSIVLGSGYSFNSGALSTGDNNKLEFFLVQKGSDTLVVIETAAYGSSTTTHAASATDTAPVVSPDAAVITLTGVSVADLTVSNGVISHVA</sequence>
<dbReference type="InterPro" id="IPR038255">
    <property type="entry name" value="PBS_linker_sf"/>
</dbReference>
<dbReference type="Gene3D" id="1.10.3130.20">
    <property type="entry name" value="Phycobilisome linker domain"/>
    <property type="match status" value="1"/>
</dbReference>
<dbReference type="EMBL" id="WIVU01000086">
    <property type="protein sequence ID" value="MQU09033.1"/>
    <property type="molecule type" value="Genomic_DNA"/>
</dbReference>
<name>A0A6L5I0H1_9PSED</name>
<organism evidence="2 3">
    <name type="scientific">Pseudomonas helleri</name>
    <dbReference type="NCBI Taxonomy" id="1608996"/>
    <lineage>
        <taxon>Bacteria</taxon>
        <taxon>Pseudomonadati</taxon>
        <taxon>Pseudomonadota</taxon>
        <taxon>Gammaproteobacteria</taxon>
        <taxon>Pseudomonadales</taxon>
        <taxon>Pseudomonadaceae</taxon>
        <taxon>Pseudomonas</taxon>
    </lineage>
</organism>
<feature type="domain" description="DUF4214" evidence="1">
    <location>
        <begin position="45"/>
        <end position="101"/>
    </location>
</feature>
<dbReference type="Proteomes" id="UP000478064">
    <property type="component" value="Unassembled WGS sequence"/>
</dbReference>